<comment type="subcellular location">
    <subcellularLocation>
        <location evidence="7">Cytoplasm</location>
    </subcellularLocation>
</comment>
<evidence type="ECO:0000256" key="8">
    <source>
        <dbReference type="SAM" id="MobiDB-lite"/>
    </source>
</evidence>
<dbReference type="InterPro" id="IPR020058">
    <property type="entry name" value="Glu/Gln-tRNA-synth_Ib_cat-dom"/>
</dbReference>
<evidence type="ECO:0000259" key="10">
    <source>
        <dbReference type="Pfam" id="PF19269"/>
    </source>
</evidence>
<keyword evidence="5 7" id="KW-0648">Protein biosynthesis</keyword>
<dbReference type="InterPro" id="IPR000924">
    <property type="entry name" value="Glu/Gln-tRNA-synth"/>
</dbReference>
<dbReference type="PROSITE" id="PS00178">
    <property type="entry name" value="AA_TRNA_LIGASE_I"/>
    <property type="match status" value="1"/>
</dbReference>
<feature type="binding site" evidence="7">
    <location>
        <position position="98"/>
    </location>
    <ligand>
        <name>Zn(2+)</name>
        <dbReference type="ChEBI" id="CHEBI:29105"/>
    </ligand>
</feature>
<sequence>MEVKTRFAPSPTGFLHVGGARTALFSWLYAKHCKGQFVLRIEDTDRERSTQEAIDAIIDSMKWLELNWDEGPYYQTKRFDRYREVIDKLLAEGKAYKCYCTKERVDALREEQKAKGLKQRYDGHCRDDHSEHSPDEPYVIRFRNPDEGVVAFDDMVKGHIEVKNSELDDLIIQRSDGTPTYNFCVVVDDWDMGITHVIRGDDHVNNTPRQINIYKALGAPVPVFCHLAMILGDDGTKLSKRHGAVSVMQYREDGFLPEALLNYLVRLGWSHGDQEVFSVEEMINLFTLDAITKSASGFNTKKLEWLNAHYMKTLPAETVAKELVWHLNRIGVTDLSNGPDPKLVVKNYCERTHTLKEMAQKALCYYQEITEYDPAGVKKWMKEGSVDVLKDALATLSALTSWDAQSIDSQLEIIAKNREIGMGKVGQPLRIAVTGSAMSPGIGDTMMLVGRDRTLKRIEKAIEHFGA</sequence>
<evidence type="ECO:0000256" key="1">
    <source>
        <dbReference type="ARBA" id="ARBA00007894"/>
    </source>
</evidence>
<accession>A0ABS7DKG9</accession>
<dbReference type="EC" id="6.1.1.17" evidence="7"/>
<keyword evidence="2 7" id="KW-0436">Ligase</keyword>
<evidence type="ECO:0000256" key="2">
    <source>
        <dbReference type="ARBA" id="ARBA00022598"/>
    </source>
</evidence>
<evidence type="ECO:0000256" key="4">
    <source>
        <dbReference type="ARBA" id="ARBA00022840"/>
    </source>
</evidence>
<dbReference type="InterPro" id="IPR049940">
    <property type="entry name" value="GluQ/Sye"/>
</dbReference>
<comment type="subunit">
    <text evidence="7">Monomer.</text>
</comment>
<feature type="domain" description="Glutamyl/glutaminyl-tRNA synthetase class Ib catalytic" evidence="9">
    <location>
        <begin position="2"/>
        <end position="305"/>
    </location>
</feature>
<gene>
    <name evidence="7 11" type="primary">gltX</name>
    <name evidence="11" type="ORF">J5V48_09115</name>
</gene>
<keyword evidence="6 7" id="KW-0030">Aminoacyl-tRNA synthetase</keyword>
<keyword evidence="4 7" id="KW-0067">ATP-binding</keyword>
<dbReference type="EMBL" id="JAGFNY010000046">
    <property type="protein sequence ID" value="MBW7571051.1"/>
    <property type="molecule type" value="Genomic_DNA"/>
</dbReference>
<keyword evidence="3 7" id="KW-0547">Nucleotide-binding</keyword>
<proteinExistence type="inferred from homology"/>
<evidence type="ECO:0000259" key="9">
    <source>
        <dbReference type="Pfam" id="PF00749"/>
    </source>
</evidence>
<comment type="cofactor">
    <cofactor evidence="7">
        <name>Zn(2+)</name>
        <dbReference type="ChEBI" id="CHEBI:29105"/>
    </cofactor>
    <text evidence="7">Binds 1 zinc ion per subunit.</text>
</comment>
<evidence type="ECO:0000313" key="12">
    <source>
        <dbReference type="Proteomes" id="UP000731465"/>
    </source>
</evidence>
<feature type="binding site" evidence="7">
    <location>
        <position position="100"/>
    </location>
    <ligand>
        <name>Zn(2+)</name>
        <dbReference type="ChEBI" id="CHEBI:29105"/>
    </ligand>
</feature>
<feature type="domain" description="Aminoacyl-tRNA synthetase class I anticodon-binding" evidence="10">
    <location>
        <begin position="322"/>
        <end position="462"/>
    </location>
</feature>
<dbReference type="InterPro" id="IPR004527">
    <property type="entry name" value="Glu-tRNA-ligase_bac/mito"/>
</dbReference>
<comment type="similarity">
    <text evidence="1 7">Belongs to the class-I aminoacyl-tRNA synthetase family. Glutamate--tRNA ligase type 1 subfamily.</text>
</comment>
<dbReference type="SUPFAM" id="SSF52374">
    <property type="entry name" value="Nucleotidylyl transferase"/>
    <property type="match status" value="1"/>
</dbReference>
<dbReference type="Gene3D" id="3.40.50.620">
    <property type="entry name" value="HUPs"/>
    <property type="match status" value="1"/>
</dbReference>
<feature type="short sequence motif" description="'KMSKS' region" evidence="7">
    <location>
        <begin position="237"/>
        <end position="241"/>
    </location>
</feature>
<comment type="catalytic activity">
    <reaction evidence="7">
        <text>tRNA(Glu) + L-glutamate + ATP = L-glutamyl-tRNA(Glu) + AMP + diphosphate</text>
        <dbReference type="Rhea" id="RHEA:23540"/>
        <dbReference type="Rhea" id="RHEA-COMP:9663"/>
        <dbReference type="Rhea" id="RHEA-COMP:9680"/>
        <dbReference type="ChEBI" id="CHEBI:29985"/>
        <dbReference type="ChEBI" id="CHEBI:30616"/>
        <dbReference type="ChEBI" id="CHEBI:33019"/>
        <dbReference type="ChEBI" id="CHEBI:78442"/>
        <dbReference type="ChEBI" id="CHEBI:78520"/>
        <dbReference type="ChEBI" id="CHEBI:456215"/>
        <dbReference type="EC" id="6.1.1.17"/>
    </reaction>
</comment>
<organism evidence="11 12">
    <name type="scientific">Succinivibrio faecicola</name>
    <dbReference type="NCBI Taxonomy" id="2820300"/>
    <lineage>
        <taxon>Bacteria</taxon>
        <taxon>Pseudomonadati</taxon>
        <taxon>Pseudomonadota</taxon>
        <taxon>Gammaproteobacteria</taxon>
        <taxon>Aeromonadales</taxon>
        <taxon>Succinivibrionaceae</taxon>
        <taxon>Succinivibrio</taxon>
    </lineage>
</organism>
<comment type="function">
    <text evidence="7">Catalyzes the attachment of glutamate to tRNA(Glu) in a two-step reaction: glutamate is first activated by ATP to form Glu-AMP and then transferred to the acceptor end of tRNA(Glu).</text>
</comment>
<feature type="compositionally biased region" description="Basic and acidic residues" evidence="8">
    <location>
        <begin position="119"/>
        <end position="135"/>
    </location>
</feature>
<evidence type="ECO:0000256" key="6">
    <source>
        <dbReference type="ARBA" id="ARBA00023146"/>
    </source>
</evidence>
<dbReference type="RefSeq" id="WP_219938274.1">
    <property type="nucleotide sequence ID" value="NZ_JAGFNY010000046.1"/>
</dbReference>
<dbReference type="InterPro" id="IPR020751">
    <property type="entry name" value="aa-tRNA-synth_I_codon-bd_sub2"/>
</dbReference>
<dbReference type="InterPro" id="IPR008925">
    <property type="entry name" value="aa_tRNA-synth_I_cd-bd_sf"/>
</dbReference>
<dbReference type="GO" id="GO:0004818">
    <property type="term" value="F:glutamate-tRNA ligase activity"/>
    <property type="evidence" value="ECO:0007669"/>
    <property type="project" value="UniProtKB-EC"/>
</dbReference>
<dbReference type="Proteomes" id="UP000731465">
    <property type="component" value="Unassembled WGS sequence"/>
</dbReference>
<dbReference type="PANTHER" id="PTHR43311:SF2">
    <property type="entry name" value="GLUTAMATE--TRNA LIGASE, MITOCHONDRIAL-RELATED"/>
    <property type="match status" value="1"/>
</dbReference>
<dbReference type="Pfam" id="PF00749">
    <property type="entry name" value="tRNA-synt_1c"/>
    <property type="match status" value="1"/>
</dbReference>
<comment type="caution">
    <text evidence="11">The sequence shown here is derived from an EMBL/GenBank/DDBJ whole genome shotgun (WGS) entry which is preliminary data.</text>
</comment>
<evidence type="ECO:0000256" key="5">
    <source>
        <dbReference type="ARBA" id="ARBA00022917"/>
    </source>
</evidence>
<evidence type="ECO:0000256" key="3">
    <source>
        <dbReference type="ARBA" id="ARBA00022741"/>
    </source>
</evidence>
<keyword evidence="12" id="KW-1185">Reference proteome</keyword>
<feature type="binding site" evidence="7">
    <location>
        <position position="127"/>
    </location>
    <ligand>
        <name>Zn(2+)</name>
        <dbReference type="ChEBI" id="CHEBI:29105"/>
    </ligand>
</feature>
<dbReference type="InterPro" id="IPR001412">
    <property type="entry name" value="aa-tRNA-synth_I_CS"/>
</dbReference>
<dbReference type="SUPFAM" id="SSF48163">
    <property type="entry name" value="An anticodon-binding domain of class I aminoacyl-tRNA synthetases"/>
    <property type="match status" value="1"/>
</dbReference>
<evidence type="ECO:0000313" key="11">
    <source>
        <dbReference type="EMBL" id="MBW7571051.1"/>
    </source>
</evidence>
<dbReference type="CDD" id="cd00808">
    <property type="entry name" value="GluRS_core"/>
    <property type="match status" value="1"/>
</dbReference>
<name>A0ABS7DKG9_9GAMM</name>
<feature type="binding site" evidence="7">
    <location>
        <position position="240"/>
    </location>
    <ligand>
        <name>ATP</name>
        <dbReference type="ChEBI" id="CHEBI:30616"/>
    </ligand>
</feature>
<keyword evidence="7" id="KW-0862">Zinc</keyword>
<keyword evidence="7" id="KW-0479">Metal-binding</keyword>
<dbReference type="PRINTS" id="PR00987">
    <property type="entry name" value="TRNASYNTHGLU"/>
</dbReference>
<feature type="short sequence motif" description="'HIGH' region" evidence="7">
    <location>
        <begin position="9"/>
        <end position="19"/>
    </location>
</feature>
<feature type="region of interest" description="Disordered" evidence="8">
    <location>
        <begin position="119"/>
        <end position="138"/>
    </location>
</feature>
<dbReference type="InterPro" id="IPR014729">
    <property type="entry name" value="Rossmann-like_a/b/a_fold"/>
</dbReference>
<protein>
    <recommendedName>
        <fullName evidence="7">Glutamate--tRNA ligase</fullName>
        <ecNumber evidence="7">6.1.1.17</ecNumber>
    </recommendedName>
    <alternativeName>
        <fullName evidence="7">Glutamyl-tRNA synthetase</fullName>
        <shortName evidence="7">GluRS</shortName>
    </alternativeName>
</protein>
<reference evidence="11 12" key="1">
    <citation type="submission" date="2021-03" db="EMBL/GenBank/DDBJ databases">
        <title>Succinivibrio sp. nov. isolated from feces of cow.</title>
        <authorList>
            <person name="Choi J.-Y."/>
        </authorList>
    </citation>
    <scope>NUCLEOTIDE SEQUENCE [LARGE SCALE GENOMIC DNA]</scope>
    <source>
        <strain evidence="11 12">AGMB01872</strain>
    </source>
</reference>
<dbReference type="InterPro" id="IPR045462">
    <property type="entry name" value="aa-tRNA-synth_I_cd-bd"/>
</dbReference>
<dbReference type="Pfam" id="PF19269">
    <property type="entry name" value="Anticodon_2"/>
    <property type="match status" value="1"/>
</dbReference>
<dbReference type="Gene3D" id="1.10.10.350">
    <property type="match status" value="1"/>
</dbReference>
<keyword evidence="7" id="KW-0963">Cytoplasm</keyword>
<dbReference type="NCBIfam" id="TIGR00464">
    <property type="entry name" value="gltX_bact"/>
    <property type="match status" value="1"/>
</dbReference>
<dbReference type="NCBIfam" id="NF004314">
    <property type="entry name" value="PRK05710.1-3"/>
    <property type="match status" value="1"/>
</dbReference>
<dbReference type="PANTHER" id="PTHR43311">
    <property type="entry name" value="GLUTAMATE--TRNA LIGASE"/>
    <property type="match status" value="1"/>
</dbReference>
<dbReference type="HAMAP" id="MF_00022">
    <property type="entry name" value="Glu_tRNA_synth_type1"/>
    <property type="match status" value="1"/>
</dbReference>
<dbReference type="InterPro" id="IPR033910">
    <property type="entry name" value="GluRS_core"/>
</dbReference>
<feature type="binding site" evidence="7">
    <location>
        <position position="125"/>
    </location>
    <ligand>
        <name>Zn(2+)</name>
        <dbReference type="ChEBI" id="CHEBI:29105"/>
    </ligand>
</feature>
<evidence type="ECO:0000256" key="7">
    <source>
        <dbReference type="HAMAP-Rule" id="MF_00022"/>
    </source>
</evidence>